<organism evidence="10 11">
    <name type="scientific">Cellvibrio japonicus (strain Ueda107)</name>
    <name type="common">Pseudomonas fluorescens subsp. cellulosa</name>
    <dbReference type="NCBI Taxonomy" id="498211"/>
    <lineage>
        <taxon>Bacteria</taxon>
        <taxon>Pseudomonadati</taxon>
        <taxon>Pseudomonadota</taxon>
        <taxon>Gammaproteobacteria</taxon>
        <taxon>Cellvibrionales</taxon>
        <taxon>Cellvibrionaceae</taxon>
        <taxon>Cellvibrio</taxon>
    </lineage>
</organism>
<name>B3PBV4_CELJU</name>
<keyword evidence="11" id="KW-1185">Reference proteome</keyword>
<feature type="compositionally biased region" description="Polar residues" evidence="7">
    <location>
        <begin position="85"/>
        <end position="103"/>
    </location>
</feature>
<keyword evidence="6" id="KW-0143">Chaperone</keyword>
<evidence type="ECO:0000256" key="4">
    <source>
        <dbReference type="ARBA" id="ARBA00022989"/>
    </source>
</evidence>
<accession>B3PBV4</accession>
<dbReference type="InterPro" id="IPR001623">
    <property type="entry name" value="DnaJ_domain"/>
</dbReference>
<dbReference type="InterPro" id="IPR036869">
    <property type="entry name" value="J_dom_sf"/>
</dbReference>
<evidence type="ECO:0000313" key="11">
    <source>
        <dbReference type="Proteomes" id="UP000001036"/>
    </source>
</evidence>
<dbReference type="PANTHER" id="PTHR36115">
    <property type="entry name" value="PROLINE-RICH ANTIGEN HOMOLOG-RELATED"/>
    <property type="match status" value="1"/>
</dbReference>
<evidence type="ECO:0000256" key="2">
    <source>
        <dbReference type="ARBA" id="ARBA00022475"/>
    </source>
</evidence>
<feature type="transmembrane region" description="Helical" evidence="8">
    <location>
        <begin position="292"/>
        <end position="310"/>
    </location>
</feature>
<keyword evidence="5 8" id="KW-0472">Membrane</keyword>
<dbReference type="InterPro" id="IPR051791">
    <property type="entry name" value="Pra-immunoreactive"/>
</dbReference>
<dbReference type="GO" id="GO:0005886">
    <property type="term" value="C:plasma membrane"/>
    <property type="evidence" value="ECO:0007669"/>
    <property type="project" value="UniProtKB-SubCell"/>
</dbReference>
<evidence type="ECO:0000259" key="9">
    <source>
        <dbReference type="PROSITE" id="PS50076"/>
    </source>
</evidence>
<dbReference type="eggNOG" id="COG1714">
    <property type="taxonomic scope" value="Bacteria"/>
</dbReference>
<dbReference type="Proteomes" id="UP000001036">
    <property type="component" value="Chromosome"/>
</dbReference>
<dbReference type="CDD" id="cd06257">
    <property type="entry name" value="DnaJ"/>
    <property type="match status" value="1"/>
</dbReference>
<feature type="transmembrane region" description="Helical" evidence="8">
    <location>
        <begin position="377"/>
        <end position="396"/>
    </location>
</feature>
<dbReference type="PROSITE" id="PS50076">
    <property type="entry name" value="DNAJ_2"/>
    <property type="match status" value="1"/>
</dbReference>
<evidence type="ECO:0000256" key="8">
    <source>
        <dbReference type="SAM" id="Phobius"/>
    </source>
</evidence>
<evidence type="ECO:0000256" key="7">
    <source>
        <dbReference type="SAM" id="MobiDB-lite"/>
    </source>
</evidence>
<dbReference type="AlphaFoldDB" id="B3PBV4"/>
<dbReference type="Gene3D" id="1.10.287.110">
    <property type="entry name" value="DnaJ domain"/>
    <property type="match status" value="1"/>
</dbReference>
<dbReference type="HOGENOM" id="CLU_646611_0_0_6"/>
<protein>
    <submittedName>
        <fullName evidence="10">RDD family domain protein</fullName>
    </submittedName>
</protein>
<dbReference type="eggNOG" id="COG2214">
    <property type="taxonomic scope" value="Bacteria"/>
</dbReference>
<dbReference type="KEGG" id="cja:CJA_1168"/>
<gene>
    <name evidence="10" type="ordered locus">CJA_1168</name>
</gene>
<feature type="transmembrane region" description="Helical" evidence="8">
    <location>
        <begin position="322"/>
        <end position="340"/>
    </location>
</feature>
<keyword evidence="2" id="KW-1003">Cell membrane</keyword>
<feature type="compositionally biased region" description="Low complexity" evidence="7">
    <location>
        <begin position="107"/>
        <end position="126"/>
    </location>
</feature>
<sequence>MNIWEILELEPTSDSRDIKRAYARKLKTTRPDEQPEAFQALHHAYKTALDYAAYQHYQAQQEQPPVTDESPAENTVQASAHVASAEQSSPAGTGSDNIGTQPQPEVPLAEPESSALPPSAGLSSAEGQAETPGEPSLAEEPNPYQIEGERLVALAQALLNTTSELHMPESWEFLMRSPFILDDQFNWRLGLGILQVIQEHNKRNHNKPLILIGSRVLTYLDSIFNWKLNQHHIYRFFEEEEYAPLLAQISETEPLEQSRQAVEGVRGASSIKMAKPVLQPETLYYASPMKRLAALVIDLVGMFFISSLLLSDLARQTGSDNVNNAVLIIPLVLGFFYFWACECSSTQATLGKLIMGLVVTNKHFERMTPFQGFCRSLVFSITALFTYIALIINAMMGDKLIHDRMTKTYVIDMRRSRQS</sequence>
<reference evidence="10 11" key="1">
    <citation type="journal article" date="2008" name="J. Bacteriol.">
        <title>Insights into plant cell wall degradation from the genome sequence of the soil bacterium Cellvibrio japonicus.</title>
        <authorList>
            <person name="Deboy R.T."/>
            <person name="Mongodin E.F."/>
            <person name="Fouts D.E."/>
            <person name="Tailford L.E."/>
            <person name="Khouri H."/>
            <person name="Emerson J.B."/>
            <person name="Mohamoud Y."/>
            <person name="Watkins K."/>
            <person name="Henrissat B."/>
            <person name="Gilbert H.J."/>
            <person name="Nelson K.E."/>
        </authorList>
    </citation>
    <scope>NUCLEOTIDE SEQUENCE [LARGE SCALE GENOMIC DNA]</scope>
    <source>
        <strain evidence="10 11">Ueda107</strain>
    </source>
</reference>
<comment type="subcellular location">
    <subcellularLocation>
        <location evidence="1">Cell membrane</location>
        <topology evidence="1">Multi-pass membrane protein</topology>
    </subcellularLocation>
</comment>
<evidence type="ECO:0000256" key="5">
    <source>
        <dbReference type="ARBA" id="ARBA00023136"/>
    </source>
</evidence>
<dbReference type="SUPFAM" id="SSF46565">
    <property type="entry name" value="Chaperone J-domain"/>
    <property type="match status" value="1"/>
</dbReference>
<evidence type="ECO:0000256" key="6">
    <source>
        <dbReference type="ARBA" id="ARBA00023186"/>
    </source>
</evidence>
<dbReference type="OrthoDB" id="5524449at2"/>
<feature type="region of interest" description="Disordered" evidence="7">
    <location>
        <begin position="58"/>
        <end position="141"/>
    </location>
</feature>
<proteinExistence type="predicted"/>
<evidence type="ECO:0000256" key="1">
    <source>
        <dbReference type="ARBA" id="ARBA00004651"/>
    </source>
</evidence>
<keyword evidence="4 8" id="KW-1133">Transmembrane helix</keyword>
<feature type="domain" description="J" evidence="9">
    <location>
        <begin position="2"/>
        <end position="61"/>
    </location>
</feature>
<dbReference type="PANTHER" id="PTHR36115:SF6">
    <property type="entry name" value="PROLINE-RICH ANTIGEN HOMOLOG"/>
    <property type="match status" value="1"/>
</dbReference>
<dbReference type="Pfam" id="PF06271">
    <property type="entry name" value="RDD"/>
    <property type="match status" value="1"/>
</dbReference>
<dbReference type="InterPro" id="IPR010432">
    <property type="entry name" value="RDD"/>
</dbReference>
<evidence type="ECO:0000313" key="10">
    <source>
        <dbReference type="EMBL" id="ACE85062.1"/>
    </source>
</evidence>
<dbReference type="STRING" id="498211.CJA_1168"/>
<dbReference type="EMBL" id="CP000934">
    <property type="protein sequence ID" value="ACE85062.1"/>
    <property type="molecule type" value="Genomic_DNA"/>
</dbReference>
<dbReference type="RefSeq" id="WP_012486816.1">
    <property type="nucleotide sequence ID" value="NC_010995.1"/>
</dbReference>
<keyword evidence="3 8" id="KW-0812">Transmembrane</keyword>
<evidence type="ECO:0000256" key="3">
    <source>
        <dbReference type="ARBA" id="ARBA00022692"/>
    </source>
</evidence>